<keyword evidence="1" id="KW-0812">Transmembrane</keyword>
<dbReference type="Gene3D" id="2.20.28.30">
    <property type="entry name" value="RNA polymerase ii, chain L"/>
    <property type="match status" value="1"/>
</dbReference>
<dbReference type="AlphaFoldDB" id="A0A5B9DEW1"/>
<organism evidence="2 3">
    <name type="scientific">Promethearchaeum syntrophicum</name>
    <dbReference type="NCBI Taxonomy" id="2594042"/>
    <lineage>
        <taxon>Archaea</taxon>
        <taxon>Promethearchaeati</taxon>
        <taxon>Promethearchaeota</taxon>
        <taxon>Promethearchaeia</taxon>
        <taxon>Promethearchaeales</taxon>
        <taxon>Promethearchaeaceae</taxon>
        <taxon>Promethearchaeum</taxon>
    </lineage>
</organism>
<accession>A0A5B9DEW1</accession>
<dbReference type="Proteomes" id="UP000321408">
    <property type="component" value="Chromosome"/>
</dbReference>
<keyword evidence="1" id="KW-1133">Transmembrane helix</keyword>
<reference evidence="2 3" key="2">
    <citation type="journal article" date="2024" name="Int. J. Syst. Evol. Microbiol.">
        <title>Promethearchaeum syntrophicum gen. nov., sp. nov., an anaerobic, obligately syntrophic archaeon, the first isolate of the lineage 'Asgard' archaea, and proposal of the new archaeal phylum Promethearchaeota phyl. nov. and kingdom Promethearchaeati regn. nov.</title>
        <authorList>
            <person name="Imachi H."/>
            <person name="Nobu M.K."/>
            <person name="Kato S."/>
            <person name="Takaki Y."/>
            <person name="Miyazaki M."/>
            <person name="Miyata M."/>
            <person name="Ogawara M."/>
            <person name="Saito Y."/>
            <person name="Sakai S."/>
            <person name="Tahara Y.O."/>
            <person name="Takano Y."/>
            <person name="Tasumi E."/>
            <person name="Uematsu K."/>
            <person name="Yoshimura T."/>
            <person name="Itoh T."/>
            <person name="Ohkuma M."/>
            <person name="Takai K."/>
        </authorList>
    </citation>
    <scope>NUCLEOTIDE SEQUENCE [LARGE SCALE GENOMIC DNA]</scope>
    <source>
        <strain evidence="2 3">MK-D1</strain>
    </source>
</reference>
<feature type="transmembrane region" description="Helical" evidence="1">
    <location>
        <begin position="104"/>
        <end position="123"/>
    </location>
</feature>
<protein>
    <submittedName>
        <fullName evidence="2">Zinc ribbon domain-containing protein</fullName>
    </submittedName>
</protein>
<dbReference type="GeneID" id="41331614"/>
<feature type="transmembrane region" description="Helical" evidence="1">
    <location>
        <begin position="208"/>
        <end position="227"/>
    </location>
</feature>
<feature type="transmembrane region" description="Helical" evidence="1">
    <location>
        <begin position="50"/>
        <end position="67"/>
    </location>
</feature>
<evidence type="ECO:0000313" key="2">
    <source>
        <dbReference type="EMBL" id="QEE17808.1"/>
    </source>
</evidence>
<dbReference type="EMBL" id="CP042905">
    <property type="protein sequence ID" value="QEE17808.1"/>
    <property type="molecule type" value="Genomic_DNA"/>
</dbReference>
<gene>
    <name evidence="2" type="ORF">DSAG12_03646</name>
</gene>
<dbReference type="RefSeq" id="WP_147664693.1">
    <property type="nucleotide sequence ID" value="NZ_CP042905.2"/>
</dbReference>
<feature type="transmembrane region" description="Helical" evidence="1">
    <location>
        <begin position="239"/>
        <end position="257"/>
    </location>
</feature>
<dbReference type="KEGG" id="psyt:DSAG12_03646"/>
<feature type="transmembrane region" description="Helical" evidence="1">
    <location>
        <begin position="79"/>
        <end position="98"/>
    </location>
</feature>
<reference evidence="2 3" key="1">
    <citation type="journal article" date="2020" name="Nature">
        <title>Isolation of an archaeon at the prokaryote-eukaryote interface.</title>
        <authorList>
            <person name="Imachi H."/>
            <person name="Nobu M.K."/>
            <person name="Nakahara N."/>
            <person name="Morono Y."/>
            <person name="Ogawara M."/>
            <person name="Takaki Y."/>
            <person name="Takano Y."/>
            <person name="Uematsu K."/>
            <person name="Ikuta T."/>
            <person name="Ito M."/>
            <person name="Matsui Y."/>
            <person name="Miyazaki M."/>
            <person name="Murata K."/>
            <person name="Saito Y."/>
            <person name="Sakai S."/>
            <person name="Song C."/>
            <person name="Tasumi E."/>
            <person name="Yamanaka Y."/>
            <person name="Yamaguchi T."/>
            <person name="Kamagata Y."/>
            <person name="Tamaki H."/>
            <person name="Takai K."/>
        </authorList>
    </citation>
    <scope>NUCLEOTIDE SEQUENCE [LARGE SCALE GENOMIC DNA]</scope>
    <source>
        <strain evidence="2 3">MK-D1</strain>
    </source>
</reference>
<proteinExistence type="predicted"/>
<feature type="transmembrane region" description="Helical" evidence="1">
    <location>
        <begin position="177"/>
        <end position="196"/>
    </location>
</feature>
<keyword evidence="3" id="KW-1185">Reference proteome</keyword>
<name>A0A5B9DEW1_9ARCH</name>
<sequence length="359" mass="43002">MRIFNIKNKINLIKSFIVGVLWSLWIYLWFFHRSFILGPRFFNPWEYGFPFNYIISVFTLYSILYLPQYSDNTKLSLMYLLKICIYELINILVLYVVYLQNELIPIIILILFLNFIIVSRAKYTQLRFWEKYKSTIIFRVKNETKIKENHIKLFIFIFLGVILLNLSGIFFDGDGDLIYILFSMTQIVFSVGYFLCVSENRKWIDRTYDFLAILVLNFINLTLKYVLWSYVNLYMPDDWVFWIVAFSLELFQVYIYYSFFSRTYLADFSINLHKIPDPLKKSSKELTVQEQSYCPKCGNEIELLDSSIEKENSTIYCPFCGEKIIKYELLDISEAELLIKHQKVMQQLDNKSEPRSYLP</sequence>
<keyword evidence="1" id="KW-0472">Membrane</keyword>
<evidence type="ECO:0000256" key="1">
    <source>
        <dbReference type="SAM" id="Phobius"/>
    </source>
</evidence>
<feature type="transmembrane region" description="Helical" evidence="1">
    <location>
        <begin position="151"/>
        <end position="171"/>
    </location>
</feature>
<evidence type="ECO:0000313" key="3">
    <source>
        <dbReference type="Proteomes" id="UP000321408"/>
    </source>
</evidence>
<feature type="transmembrane region" description="Helical" evidence="1">
    <location>
        <begin position="12"/>
        <end position="30"/>
    </location>
</feature>